<keyword evidence="2" id="KW-0808">Transferase</keyword>
<dbReference type="GO" id="GO:0016758">
    <property type="term" value="F:hexosyltransferase activity"/>
    <property type="evidence" value="ECO:0007669"/>
    <property type="project" value="UniProtKB-ARBA"/>
</dbReference>
<reference evidence="2 3" key="1">
    <citation type="submission" date="2019-04" db="EMBL/GenBank/DDBJ databases">
        <title>Flavobacterium sp. nov. isolated from construction timber.</title>
        <authorList>
            <person name="Lin S.-Y."/>
            <person name="Chang C.-T."/>
            <person name="Young C.-C."/>
        </authorList>
    </citation>
    <scope>NUCLEOTIDE SEQUENCE [LARGE SCALE GENOMIC DNA]</scope>
    <source>
        <strain evidence="2 3">CC-CTC003</strain>
    </source>
</reference>
<evidence type="ECO:0000313" key="2">
    <source>
        <dbReference type="EMBL" id="THF51456.1"/>
    </source>
</evidence>
<proteinExistence type="predicted"/>
<dbReference type="Gene3D" id="3.90.550.10">
    <property type="entry name" value="Spore Coat Polysaccharide Biosynthesis Protein SpsA, Chain A"/>
    <property type="match status" value="1"/>
</dbReference>
<dbReference type="PANTHER" id="PTHR22916:SF3">
    <property type="entry name" value="UDP-GLCNAC:BETAGAL BETA-1,3-N-ACETYLGLUCOSAMINYLTRANSFERASE-LIKE PROTEIN 1"/>
    <property type="match status" value="1"/>
</dbReference>
<dbReference type="InterPro" id="IPR029044">
    <property type="entry name" value="Nucleotide-diphossugar_trans"/>
</dbReference>
<dbReference type="Proteomes" id="UP000307507">
    <property type="component" value="Unassembled WGS sequence"/>
</dbReference>
<keyword evidence="3" id="KW-1185">Reference proteome</keyword>
<evidence type="ECO:0000259" key="1">
    <source>
        <dbReference type="Pfam" id="PF00535"/>
    </source>
</evidence>
<dbReference type="CDD" id="cd00761">
    <property type="entry name" value="Glyco_tranf_GTA_type"/>
    <property type="match status" value="1"/>
</dbReference>
<gene>
    <name evidence="2" type="ORF">E6C50_06755</name>
</gene>
<name>A0A4S3ZZL6_9FLAO</name>
<dbReference type="InterPro" id="IPR001173">
    <property type="entry name" value="Glyco_trans_2-like"/>
</dbReference>
<dbReference type="AlphaFoldDB" id="A0A4S3ZZL6"/>
<feature type="domain" description="Glycosyltransferase 2-like" evidence="1">
    <location>
        <begin position="5"/>
        <end position="132"/>
    </location>
</feature>
<dbReference type="EMBL" id="SSNZ01000002">
    <property type="protein sequence ID" value="THF51456.1"/>
    <property type="molecule type" value="Genomic_DNA"/>
</dbReference>
<protein>
    <submittedName>
        <fullName evidence="2">Glycosyltransferase family 2 protein</fullName>
    </submittedName>
</protein>
<dbReference type="RefSeq" id="WP_136402440.1">
    <property type="nucleotide sequence ID" value="NZ_SSNZ01000002.1"/>
</dbReference>
<dbReference type="OrthoDB" id="6307329at2"/>
<comment type="caution">
    <text evidence="2">The sequence shown here is derived from an EMBL/GenBank/DDBJ whole genome shotgun (WGS) entry which is preliminary data.</text>
</comment>
<organism evidence="2 3">
    <name type="scientific">Flavobacterium supellecticarium</name>
    <dbReference type="NCBI Taxonomy" id="2565924"/>
    <lineage>
        <taxon>Bacteria</taxon>
        <taxon>Pseudomonadati</taxon>
        <taxon>Bacteroidota</taxon>
        <taxon>Flavobacteriia</taxon>
        <taxon>Flavobacteriales</taxon>
        <taxon>Flavobacteriaceae</taxon>
        <taxon>Flavobacterium</taxon>
    </lineage>
</organism>
<evidence type="ECO:0000313" key="3">
    <source>
        <dbReference type="Proteomes" id="UP000307507"/>
    </source>
</evidence>
<sequence length="307" mass="35332">MAFFSVIIPLYNKEAHIQSTLNSILNQTFTDFEIVIINDGSTDRSLEIVQSYSDQRIRLFTTENRGVSATRNLAMRKASGPYFAFIDADDFWYPQHLEKLYDTIIAFDHLSVFSTVQEIETANGVFPARHSNITSALLQEVDLFETSMTRSILAVSSLAIHRNVTETIGFFNETISNGEDTDYFIRIGFHYKIGLYNGITSRYTFVSGSLSNRAFQREHYCDFEQFWEIEKSNPAAKKVIDLNRFSLAIKCKIYGDRANYNQLVQSIDRSNLVFKQRLLLQLPAPVLVLLHRLKNYLEKKNIRLGAF</sequence>
<dbReference type="Pfam" id="PF00535">
    <property type="entry name" value="Glycos_transf_2"/>
    <property type="match status" value="1"/>
</dbReference>
<accession>A0A4S3ZZL6</accession>
<dbReference type="SUPFAM" id="SSF53448">
    <property type="entry name" value="Nucleotide-diphospho-sugar transferases"/>
    <property type="match status" value="1"/>
</dbReference>
<dbReference type="PANTHER" id="PTHR22916">
    <property type="entry name" value="GLYCOSYLTRANSFERASE"/>
    <property type="match status" value="1"/>
</dbReference>